<evidence type="ECO:0000256" key="4">
    <source>
        <dbReference type="ARBA" id="ARBA00023159"/>
    </source>
</evidence>
<dbReference type="Gene3D" id="4.10.280.10">
    <property type="entry name" value="Helix-loop-helix DNA-binding domain"/>
    <property type="match status" value="1"/>
</dbReference>
<dbReference type="GO" id="GO:0003700">
    <property type="term" value="F:DNA-binding transcription factor activity"/>
    <property type="evidence" value="ECO:0007669"/>
    <property type="project" value="TreeGrafter"/>
</dbReference>
<name>A0A0P4VGG3_9HEMI</name>
<proteinExistence type="evidence at transcript level"/>
<dbReference type="EMBL" id="GDKW01003263">
    <property type="protein sequence ID" value="JAI53332.1"/>
    <property type="molecule type" value="mRNA"/>
</dbReference>
<dbReference type="InterPro" id="IPR036638">
    <property type="entry name" value="HLH_DNA-bd_sf"/>
</dbReference>
<dbReference type="PANTHER" id="PTHR10328">
    <property type="entry name" value="PROTEIN MAX MYC-ASSOCIATED FACTOR X"/>
    <property type="match status" value="1"/>
</dbReference>
<dbReference type="AlphaFoldDB" id="A0A0P4VGG3"/>
<keyword evidence="2" id="KW-0805">Transcription regulation</keyword>
<keyword evidence="5" id="KW-0804">Transcription</keyword>
<dbReference type="GO" id="GO:0045944">
    <property type="term" value="P:positive regulation of transcription by RNA polymerase II"/>
    <property type="evidence" value="ECO:0007669"/>
    <property type="project" value="TreeGrafter"/>
</dbReference>
<feature type="non-terminal residue" evidence="8">
    <location>
        <position position="1"/>
    </location>
</feature>
<dbReference type="GO" id="GO:0046983">
    <property type="term" value="F:protein dimerization activity"/>
    <property type="evidence" value="ECO:0007669"/>
    <property type="project" value="InterPro"/>
</dbReference>
<comment type="similarity">
    <text evidence="1">Belongs to the MAX family.</text>
</comment>
<sequence>ERRAYRSALERKRRDQLQEIFKKLKSVLPSLQNDKKASRATILKKAAEHIRFMKKKNAAQWQDLEVLQRQNSTLEAQIAAMECDNSSDDGDEIQVKGEIRELEEFCEVSDSSDSDYSYPTSLHKNKKIKVQEPFDFNQN</sequence>
<accession>A0A0P4VGG3</accession>
<evidence type="ECO:0000256" key="2">
    <source>
        <dbReference type="ARBA" id="ARBA00023015"/>
    </source>
</evidence>
<keyword evidence="4" id="KW-0010">Activator</keyword>
<dbReference type="GO" id="GO:0003677">
    <property type="term" value="F:DNA binding"/>
    <property type="evidence" value="ECO:0007669"/>
    <property type="project" value="UniProtKB-KW"/>
</dbReference>
<evidence type="ECO:0000256" key="3">
    <source>
        <dbReference type="ARBA" id="ARBA00023125"/>
    </source>
</evidence>
<organism evidence="8">
    <name type="scientific">Rhodnius neglectus</name>
    <dbReference type="NCBI Taxonomy" id="72488"/>
    <lineage>
        <taxon>Eukaryota</taxon>
        <taxon>Metazoa</taxon>
        <taxon>Ecdysozoa</taxon>
        <taxon>Arthropoda</taxon>
        <taxon>Hexapoda</taxon>
        <taxon>Insecta</taxon>
        <taxon>Pterygota</taxon>
        <taxon>Neoptera</taxon>
        <taxon>Paraneoptera</taxon>
        <taxon>Hemiptera</taxon>
        <taxon>Heteroptera</taxon>
        <taxon>Panheteroptera</taxon>
        <taxon>Cimicomorpha</taxon>
        <taxon>Reduviidae</taxon>
        <taxon>Triatominae</taxon>
        <taxon>Rhodnius</taxon>
    </lineage>
</organism>
<evidence type="ECO:0000313" key="8">
    <source>
        <dbReference type="EMBL" id="JAI53332.1"/>
    </source>
</evidence>
<dbReference type="Pfam" id="PF00010">
    <property type="entry name" value="HLH"/>
    <property type="match status" value="1"/>
</dbReference>
<dbReference type="GO" id="GO:0090575">
    <property type="term" value="C:RNA polymerase II transcription regulator complex"/>
    <property type="evidence" value="ECO:0007669"/>
    <property type="project" value="TreeGrafter"/>
</dbReference>
<keyword evidence="6" id="KW-0539">Nucleus</keyword>
<keyword evidence="3" id="KW-0238">DNA-binding</keyword>
<evidence type="ECO:0000256" key="6">
    <source>
        <dbReference type="ARBA" id="ARBA00023242"/>
    </source>
</evidence>
<dbReference type="SUPFAM" id="SSF47459">
    <property type="entry name" value="HLH, helix-loop-helix DNA-binding domain"/>
    <property type="match status" value="1"/>
</dbReference>
<evidence type="ECO:0000256" key="5">
    <source>
        <dbReference type="ARBA" id="ARBA00023163"/>
    </source>
</evidence>
<dbReference type="InterPro" id="IPR011598">
    <property type="entry name" value="bHLH_dom"/>
</dbReference>
<reference evidence="8" key="1">
    <citation type="journal article" date="2016" name="PLoS Negl. Trop. Dis.">
        <title>A Deep Insight into the Sialome of Rhodnius neglectus, a Vector of Chagas Disease.</title>
        <authorList>
            <person name="Santiago P.B."/>
            <person name="Assumpcao T.C."/>
            <person name="Araujo C.N."/>
            <person name="Bastos I.M."/>
            <person name="Neves D."/>
            <person name="Silva I.G."/>
            <person name="Charneau S."/>
            <person name="Queiroz R.M."/>
            <person name="Raiol T."/>
            <person name="Oliveira J.V."/>
            <person name="Sousa M.V."/>
            <person name="Calvo E."/>
            <person name="Ribeiro J.M."/>
            <person name="Santana J.M."/>
        </authorList>
    </citation>
    <scope>NUCLEOTIDE SEQUENCE</scope>
    <source>
        <tissue evidence="8">Salivary glands</tissue>
    </source>
</reference>
<evidence type="ECO:0000259" key="7">
    <source>
        <dbReference type="PROSITE" id="PS50888"/>
    </source>
</evidence>
<dbReference type="PANTHER" id="PTHR10328:SF3">
    <property type="entry name" value="PROTEIN MAX"/>
    <property type="match status" value="1"/>
</dbReference>
<feature type="domain" description="BHLH" evidence="7">
    <location>
        <begin position="1"/>
        <end position="53"/>
    </location>
</feature>
<protein>
    <submittedName>
        <fullName evidence="8">Putative upstream transcription factor 2/l-myc-2 protein</fullName>
    </submittedName>
</protein>
<evidence type="ECO:0000256" key="1">
    <source>
        <dbReference type="ARBA" id="ARBA00007628"/>
    </source>
</evidence>
<dbReference type="PROSITE" id="PS50888">
    <property type="entry name" value="BHLH"/>
    <property type="match status" value="1"/>
</dbReference>
<dbReference type="SMART" id="SM00353">
    <property type="entry name" value="HLH"/>
    <property type="match status" value="1"/>
</dbReference>